<dbReference type="Gene3D" id="3.20.20.450">
    <property type="entry name" value="EAL domain"/>
    <property type="match status" value="1"/>
</dbReference>
<keyword evidence="1" id="KW-0472">Membrane</keyword>
<dbReference type="InterPro" id="IPR043128">
    <property type="entry name" value="Rev_trsase/Diguanyl_cyclase"/>
</dbReference>
<dbReference type="SMART" id="SM00052">
    <property type="entry name" value="EAL"/>
    <property type="match status" value="1"/>
</dbReference>
<feature type="domain" description="PAS" evidence="2">
    <location>
        <begin position="313"/>
        <end position="383"/>
    </location>
</feature>
<feature type="transmembrane region" description="Helical" evidence="1">
    <location>
        <begin position="240"/>
        <end position="260"/>
    </location>
</feature>
<keyword evidence="7" id="KW-1185">Reference proteome</keyword>
<dbReference type="Gene3D" id="3.30.450.20">
    <property type="entry name" value="PAS domain"/>
    <property type="match status" value="1"/>
</dbReference>
<dbReference type="InterPro" id="IPR035965">
    <property type="entry name" value="PAS-like_dom_sf"/>
</dbReference>
<feature type="transmembrane region" description="Helical" evidence="1">
    <location>
        <begin position="140"/>
        <end position="158"/>
    </location>
</feature>
<dbReference type="InterPro" id="IPR035919">
    <property type="entry name" value="EAL_sf"/>
</dbReference>
<dbReference type="CDD" id="cd01949">
    <property type="entry name" value="GGDEF"/>
    <property type="match status" value="1"/>
</dbReference>
<dbReference type="InterPro" id="IPR052155">
    <property type="entry name" value="Biofilm_reg_signaling"/>
</dbReference>
<dbReference type="PANTHER" id="PTHR44757">
    <property type="entry name" value="DIGUANYLATE CYCLASE DGCP"/>
    <property type="match status" value="1"/>
</dbReference>
<comment type="caution">
    <text evidence="6">The sequence shown here is derived from an EMBL/GenBank/DDBJ whole genome shotgun (WGS) entry which is preliminary data.</text>
</comment>
<feature type="domain" description="PAC" evidence="3">
    <location>
        <begin position="387"/>
        <end position="438"/>
    </location>
</feature>
<dbReference type="PROSITE" id="PS50887">
    <property type="entry name" value="GGDEF"/>
    <property type="match status" value="1"/>
</dbReference>
<feature type="domain" description="GGDEF" evidence="5">
    <location>
        <begin position="469"/>
        <end position="601"/>
    </location>
</feature>
<name>A0ABT1DKC9_9ACTN</name>
<gene>
    <name evidence="6" type="ORF">M1L60_11985</name>
</gene>
<keyword evidence="1" id="KW-1133">Transmembrane helix</keyword>
<dbReference type="Pfam" id="PF08448">
    <property type="entry name" value="PAS_4"/>
    <property type="match status" value="1"/>
</dbReference>
<feature type="domain" description="EAL" evidence="4">
    <location>
        <begin position="610"/>
        <end position="861"/>
    </location>
</feature>
<evidence type="ECO:0000313" key="6">
    <source>
        <dbReference type="EMBL" id="MCO8271313.1"/>
    </source>
</evidence>
<dbReference type="SMART" id="SM00091">
    <property type="entry name" value="PAS"/>
    <property type="match status" value="1"/>
</dbReference>
<feature type="transmembrane region" description="Helical" evidence="1">
    <location>
        <begin position="107"/>
        <end position="128"/>
    </location>
</feature>
<feature type="transmembrane region" description="Helical" evidence="1">
    <location>
        <begin position="66"/>
        <end position="95"/>
    </location>
</feature>
<evidence type="ECO:0000259" key="2">
    <source>
        <dbReference type="PROSITE" id="PS50112"/>
    </source>
</evidence>
<dbReference type="InterPro" id="IPR001633">
    <property type="entry name" value="EAL_dom"/>
</dbReference>
<dbReference type="SUPFAM" id="SSF55073">
    <property type="entry name" value="Nucleotide cyclase"/>
    <property type="match status" value="1"/>
</dbReference>
<dbReference type="InterPro" id="IPR000160">
    <property type="entry name" value="GGDEF_dom"/>
</dbReference>
<dbReference type="InterPro" id="IPR013656">
    <property type="entry name" value="PAS_4"/>
</dbReference>
<evidence type="ECO:0000259" key="5">
    <source>
        <dbReference type="PROSITE" id="PS50887"/>
    </source>
</evidence>
<dbReference type="Proteomes" id="UP001523369">
    <property type="component" value="Unassembled WGS sequence"/>
</dbReference>
<proteinExistence type="predicted"/>
<dbReference type="Pfam" id="PF00563">
    <property type="entry name" value="EAL"/>
    <property type="match status" value="1"/>
</dbReference>
<dbReference type="RefSeq" id="WP_253237445.1">
    <property type="nucleotide sequence ID" value="NZ_JAMYJR010000011.1"/>
</dbReference>
<dbReference type="InterPro" id="IPR000014">
    <property type="entry name" value="PAS"/>
</dbReference>
<dbReference type="PROSITE" id="PS50883">
    <property type="entry name" value="EAL"/>
    <property type="match status" value="1"/>
</dbReference>
<dbReference type="SUPFAM" id="SSF141868">
    <property type="entry name" value="EAL domain-like"/>
    <property type="match status" value="1"/>
</dbReference>
<dbReference type="PROSITE" id="PS50112">
    <property type="entry name" value="PAS"/>
    <property type="match status" value="1"/>
</dbReference>
<dbReference type="PANTHER" id="PTHR44757:SF2">
    <property type="entry name" value="BIOFILM ARCHITECTURE MAINTENANCE PROTEIN MBAA"/>
    <property type="match status" value="1"/>
</dbReference>
<dbReference type="InterPro" id="IPR000700">
    <property type="entry name" value="PAS-assoc_C"/>
</dbReference>
<dbReference type="InterPro" id="IPR029787">
    <property type="entry name" value="Nucleotide_cyclase"/>
</dbReference>
<dbReference type="EMBL" id="JAMYJR010000011">
    <property type="protein sequence ID" value="MCO8271313.1"/>
    <property type="molecule type" value="Genomic_DNA"/>
</dbReference>
<reference evidence="6 7" key="1">
    <citation type="submission" date="2022-06" db="EMBL/GenBank/DDBJ databases">
        <title>New Species of the Genus Actinoplanes, ActinopZanes ferrugineus.</title>
        <authorList>
            <person name="Ding P."/>
        </authorList>
    </citation>
    <scope>NUCLEOTIDE SEQUENCE [LARGE SCALE GENOMIC DNA]</scope>
    <source>
        <strain evidence="6 7">TRM88003</strain>
    </source>
</reference>
<evidence type="ECO:0000259" key="4">
    <source>
        <dbReference type="PROSITE" id="PS50883"/>
    </source>
</evidence>
<dbReference type="SMART" id="SM00267">
    <property type="entry name" value="GGDEF"/>
    <property type="match status" value="1"/>
</dbReference>
<dbReference type="Gene3D" id="3.30.70.270">
    <property type="match status" value="1"/>
</dbReference>
<dbReference type="Pfam" id="PF00990">
    <property type="entry name" value="GGDEF"/>
    <property type="match status" value="1"/>
</dbReference>
<evidence type="ECO:0000256" key="1">
    <source>
        <dbReference type="SAM" id="Phobius"/>
    </source>
</evidence>
<feature type="transmembrane region" description="Helical" evidence="1">
    <location>
        <begin position="7"/>
        <end position="26"/>
    </location>
</feature>
<feature type="transmembrane region" description="Helical" evidence="1">
    <location>
        <begin position="201"/>
        <end position="220"/>
    </location>
</feature>
<sequence>MHDGKGDLMTSGAALPAVILLSAVVLGVTAPAAVIGVLTILVTTALAVACVVVARRRTGAVRMAWVALAVGIMASLTGTGRLALVGLTALCLFAIPSPRGTSRLTRLRTAIDILLIGFSLFVMSYNVVIQPALAAGRDDAFVRPVADVLLATVALAALARWTAHYPGSRALAPVCLGLVTMAVADSAAVRAATGGIGASPADAGWCAGLGLILLATVRALRSPLATYTPHDQARTVRWSVGVVLPYAVVVLSLVVGALWMSQGGRPTPVGTWCRFICILLIVLRGVLLSHDNKQLARRLEDRVTARTAELTTREQHFRALVEQSSESLAILEADSTVRYQSSSVERIFGFPLSTLVGHRLVDVVGRKAAPQIQAAIDEVMGRPGGTTTIEVRLPHEDGSRRLSEMIITNKLDDPYIRGLVFNTKDVSEARQLQDQLRHDAYHDALTGLENRALFRERLATAVDEQDIAEHVSVLFLDLDGFKEVNDSLGHAAGDQLLVQVAARLLHAVPAPHTVARLGGDEFAVIVASPDARTDAEALAIRILEHLDEPFLVDGRELHVGAGIGIASAADASDIQQLQRNADLAMYKAKDAGGGVYAAYHPNMHDALMQRLSLADDLRLALERDELVLHYQPTVDLSDNTIVGFEALVRWNHPTRGLVPPLEFIGVAESTGLIVPLGRWVLAEACHQAVAWGRPLKMAVNVSVRQFEAGDLAATVAEVLTETGMPADQLCLEMTESVLLTDTDENLARIVSLKALGVMLAMDDFGTGYSSLAYLRRFPMDVLKIDRSFVDRLGSGDAEDETLVHTIVRLGQRFGMRTVAEGIENASQVAILREMSCDHGQGYFLSRPVPAAEAGRLLETGLPTLAATN</sequence>
<protein>
    <submittedName>
        <fullName evidence="6">EAL domain-containing protein</fullName>
    </submittedName>
</protein>
<keyword evidence="1" id="KW-0812">Transmembrane</keyword>
<dbReference type="NCBIfam" id="TIGR00254">
    <property type="entry name" value="GGDEF"/>
    <property type="match status" value="1"/>
</dbReference>
<feature type="transmembrane region" description="Helical" evidence="1">
    <location>
        <begin position="32"/>
        <end position="54"/>
    </location>
</feature>
<organism evidence="6 7">
    <name type="scientific">Paractinoplanes aksuensis</name>
    <dbReference type="NCBI Taxonomy" id="2939490"/>
    <lineage>
        <taxon>Bacteria</taxon>
        <taxon>Bacillati</taxon>
        <taxon>Actinomycetota</taxon>
        <taxon>Actinomycetes</taxon>
        <taxon>Micromonosporales</taxon>
        <taxon>Micromonosporaceae</taxon>
        <taxon>Paractinoplanes</taxon>
    </lineage>
</organism>
<dbReference type="CDD" id="cd00130">
    <property type="entry name" value="PAS"/>
    <property type="match status" value="1"/>
</dbReference>
<evidence type="ECO:0000259" key="3">
    <source>
        <dbReference type="PROSITE" id="PS50113"/>
    </source>
</evidence>
<dbReference type="CDD" id="cd01948">
    <property type="entry name" value="EAL"/>
    <property type="match status" value="1"/>
</dbReference>
<dbReference type="SUPFAM" id="SSF55785">
    <property type="entry name" value="PYP-like sensor domain (PAS domain)"/>
    <property type="match status" value="1"/>
</dbReference>
<evidence type="ECO:0000313" key="7">
    <source>
        <dbReference type="Proteomes" id="UP001523369"/>
    </source>
</evidence>
<dbReference type="PROSITE" id="PS50113">
    <property type="entry name" value="PAC"/>
    <property type="match status" value="1"/>
</dbReference>
<dbReference type="NCBIfam" id="TIGR00229">
    <property type="entry name" value="sensory_box"/>
    <property type="match status" value="1"/>
</dbReference>
<accession>A0ABT1DKC9</accession>